<dbReference type="OrthoDB" id="8092968at2759"/>
<keyword evidence="3" id="KW-1185">Reference proteome</keyword>
<proteinExistence type="predicted"/>
<evidence type="ECO:0000256" key="1">
    <source>
        <dbReference type="SAM" id="MobiDB-lite"/>
    </source>
</evidence>
<evidence type="ECO:0000313" key="2">
    <source>
        <dbReference type="EMBL" id="CAB0034365.1"/>
    </source>
</evidence>
<dbReference type="AlphaFoldDB" id="A0A6H5IAD6"/>
<feature type="region of interest" description="Disordered" evidence="1">
    <location>
        <begin position="50"/>
        <end position="84"/>
    </location>
</feature>
<accession>A0A6H5IAD6</accession>
<dbReference type="EMBL" id="CADCXV010000740">
    <property type="protein sequence ID" value="CAB0034365.1"/>
    <property type="molecule type" value="Genomic_DNA"/>
</dbReference>
<dbReference type="Proteomes" id="UP000479190">
    <property type="component" value="Unassembled WGS sequence"/>
</dbReference>
<name>A0A6H5IAD6_9HYME</name>
<sequence>MRTEHRDQASFSAFALREVSVLAELALGHLRYSLTDVPVKLPAWQGPRIRSRGSTIGERPRPNATLTRLAQEHRDGRDMNPRRTEEIPHTRPVIGDQIKIVEGEPTPDLIPSASHEALQVPRRRAGQDLHRYRGNCMTHLHARTQNHSLAPDELVSHVLSPESLAPGTFSIQSHRF</sequence>
<evidence type="ECO:0000313" key="3">
    <source>
        <dbReference type="Proteomes" id="UP000479190"/>
    </source>
</evidence>
<reference evidence="2 3" key="1">
    <citation type="submission" date="2020-02" db="EMBL/GenBank/DDBJ databases">
        <authorList>
            <person name="Ferguson B K."/>
        </authorList>
    </citation>
    <scope>NUCLEOTIDE SEQUENCE [LARGE SCALE GENOMIC DNA]</scope>
</reference>
<organism evidence="2 3">
    <name type="scientific">Trichogramma brassicae</name>
    <dbReference type="NCBI Taxonomy" id="86971"/>
    <lineage>
        <taxon>Eukaryota</taxon>
        <taxon>Metazoa</taxon>
        <taxon>Ecdysozoa</taxon>
        <taxon>Arthropoda</taxon>
        <taxon>Hexapoda</taxon>
        <taxon>Insecta</taxon>
        <taxon>Pterygota</taxon>
        <taxon>Neoptera</taxon>
        <taxon>Endopterygota</taxon>
        <taxon>Hymenoptera</taxon>
        <taxon>Apocrita</taxon>
        <taxon>Proctotrupomorpha</taxon>
        <taxon>Chalcidoidea</taxon>
        <taxon>Trichogrammatidae</taxon>
        <taxon>Trichogramma</taxon>
    </lineage>
</organism>
<protein>
    <submittedName>
        <fullName evidence="2">Uncharacterized protein</fullName>
    </submittedName>
</protein>
<gene>
    <name evidence="2" type="ORF">TBRA_LOCUS6263</name>
</gene>
<feature type="compositionally biased region" description="Basic and acidic residues" evidence="1">
    <location>
        <begin position="70"/>
        <end position="84"/>
    </location>
</feature>